<dbReference type="EMBL" id="DTCA01000018">
    <property type="protein sequence ID" value="HGM06863.1"/>
    <property type="molecule type" value="Genomic_DNA"/>
</dbReference>
<accession>A0A7C4D331</accession>
<dbReference type="InterPro" id="IPR023753">
    <property type="entry name" value="FAD/NAD-binding_dom"/>
</dbReference>
<dbReference type="PRINTS" id="PR00368">
    <property type="entry name" value="FADPNR"/>
</dbReference>
<dbReference type="GO" id="GO:0016491">
    <property type="term" value="F:oxidoreductase activity"/>
    <property type="evidence" value="ECO:0007669"/>
    <property type="project" value="InterPro"/>
</dbReference>
<dbReference type="PRINTS" id="PR00411">
    <property type="entry name" value="PNDRDTASEI"/>
</dbReference>
<evidence type="ECO:0000259" key="1">
    <source>
        <dbReference type="Pfam" id="PF07992"/>
    </source>
</evidence>
<dbReference type="InterPro" id="IPR036188">
    <property type="entry name" value="FAD/NAD-bd_sf"/>
</dbReference>
<name>A0A7C4D331_9CREN</name>
<comment type="caution">
    <text evidence="2">The sequence shown here is derived from an EMBL/GenBank/DDBJ whole genome shotgun (WGS) entry which is preliminary data.</text>
</comment>
<dbReference type="NCBIfam" id="NF009409">
    <property type="entry name" value="PRK12770.1"/>
    <property type="match status" value="1"/>
</dbReference>
<feature type="domain" description="FAD/NAD(P)-binding" evidence="1">
    <location>
        <begin position="16"/>
        <end position="331"/>
    </location>
</feature>
<dbReference type="Gene3D" id="3.50.50.60">
    <property type="entry name" value="FAD/NAD(P)-binding domain"/>
    <property type="match status" value="3"/>
</dbReference>
<dbReference type="AlphaFoldDB" id="A0A7C4D331"/>
<dbReference type="Pfam" id="PF07992">
    <property type="entry name" value="Pyr_redox_2"/>
    <property type="match status" value="1"/>
</dbReference>
<dbReference type="PANTHER" id="PTHR42783:SF3">
    <property type="entry name" value="GLUTAMATE SYNTHASE [NADPH] SMALL CHAIN-RELATED"/>
    <property type="match status" value="1"/>
</dbReference>
<protein>
    <submittedName>
        <fullName evidence="2">Glutamate synthase</fullName>
    </submittedName>
</protein>
<dbReference type="PANTHER" id="PTHR42783">
    <property type="entry name" value="GLUTAMATE SYNTHASE [NADPH] SMALL CHAIN"/>
    <property type="match status" value="1"/>
</dbReference>
<evidence type="ECO:0000313" key="2">
    <source>
        <dbReference type="EMBL" id="HGM06863.1"/>
    </source>
</evidence>
<dbReference type="SUPFAM" id="SSF51971">
    <property type="entry name" value="Nucleotide-binding domain"/>
    <property type="match status" value="2"/>
</dbReference>
<gene>
    <name evidence="2" type="ORF">ENU31_00435</name>
</gene>
<sequence>MRYAFLCKNRGGKRGSIAIIGGGPAGLAATGYLSCMGYDVDVYDKLPYAGGLMMFAIPSYRIYPDNVIEGVEDLRDRMSVKFYLKTKVFAKGQSRYDEGDEFVENTIALEELVEKYDAILIATGTWNSRKLGIEGEDSKNVLTALEYLYHWRLYEEGLIQEKPIKGDKVVVIGAGLSAIDAAEKALEEGAEVYVAYRRTIAEAPAGIYTINSLIREGVHFIELVQPSKIITSNNIATGIVFTKMMLGELDETGRPKPIPIPGSDFEIDADLIILAVGEIPTPPFIDKFSSISLDRSRRIIVNKFYQTNLDKVFAAGDVVIGPSFIGKAFSSGLRAAKYLDSFLTYRKM</sequence>
<proteinExistence type="predicted"/>
<reference evidence="2" key="1">
    <citation type="journal article" date="2020" name="mSystems">
        <title>Genome- and Community-Level Interaction Insights into Carbon Utilization and Element Cycling Functions of Hydrothermarchaeota in Hydrothermal Sediment.</title>
        <authorList>
            <person name="Zhou Z."/>
            <person name="Liu Y."/>
            <person name="Xu W."/>
            <person name="Pan J."/>
            <person name="Luo Z.H."/>
            <person name="Li M."/>
        </authorList>
    </citation>
    <scope>NUCLEOTIDE SEQUENCE [LARGE SCALE GENOMIC DNA]</scope>
    <source>
        <strain evidence="2">SpSt-658</strain>
    </source>
</reference>
<organism evidence="2">
    <name type="scientific">Ignisphaera aggregans</name>
    <dbReference type="NCBI Taxonomy" id="334771"/>
    <lineage>
        <taxon>Archaea</taxon>
        <taxon>Thermoproteota</taxon>
        <taxon>Thermoprotei</taxon>
        <taxon>Desulfurococcales</taxon>
        <taxon>Desulfurococcaceae</taxon>
        <taxon>Ignisphaera</taxon>
    </lineage>
</organism>